<feature type="domain" description="Methyltransferase" evidence="1">
    <location>
        <begin position="59"/>
        <end position="157"/>
    </location>
</feature>
<dbReference type="RefSeq" id="WP_310911081.1">
    <property type="nucleotide sequence ID" value="NZ_JAVLVT010000001.1"/>
</dbReference>
<dbReference type="Gene3D" id="3.40.50.150">
    <property type="entry name" value="Vaccinia Virus protein VP39"/>
    <property type="match status" value="1"/>
</dbReference>
<evidence type="ECO:0000313" key="2">
    <source>
        <dbReference type="EMBL" id="MDS1269621.1"/>
    </source>
</evidence>
<name>A0ABU2H2U5_9ACTN</name>
<dbReference type="CDD" id="cd02440">
    <property type="entry name" value="AdoMet_MTases"/>
    <property type="match status" value="1"/>
</dbReference>
<proteinExistence type="predicted"/>
<dbReference type="EMBL" id="JAVLVT010000001">
    <property type="protein sequence ID" value="MDS1269621.1"/>
    <property type="molecule type" value="Genomic_DNA"/>
</dbReference>
<organism evidence="2 3">
    <name type="scientific">Lipingzhangella rawalii</name>
    <dbReference type="NCBI Taxonomy" id="2055835"/>
    <lineage>
        <taxon>Bacteria</taxon>
        <taxon>Bacillati</taxon>
        <taxon>Actinomycetota</taxon>
        <taxon>Actinomycetes</taxon>
        <taxon>Streptosporangiales</taxon>
        <taxon>Nocardiopsidaceae</taxon>
        <taxon>Lipingzhangella</taxon>
    </lineage>
</organism>
<evidence type="ECO:0000313" key="3">
    <source>
        <dbReference type="Proteomes" id="UP001250214"/>
    </source>
</evidence>
<accession>A0ABU2H2U5</accession>
<evidence type="ECO:0000259" key="1">
    <source>
        <dbReference type="Pfam" id="PF13649"/>
    </source>
</evidence>
<keyword evidence="3" id="KW-1185">Reference proteome</keyword>
<keyword evidence="2" id="KW-0489">Methyltransferase</keyword>
<dbReference type="SUPFAM" id="SSF53335">
    <property type="entry name" value="S-adenosyl-L-methionine-dependent methyltransferases"/>
    <property type="match status" value="1"/>
</dbReference>
<comment type="caution">
    <text evidence="2">The sequence shown here is derived from an EMBL/GenBank/DDBJ whole genome shotgun (WGS) entry which is preliminary data.</text>
</comment>
<protein>
    <submittedName>
        <fullName evidence="2">Methyltransferase domain-containing protein</fullName>
    </submittedName>
</protein>
<sequence length="293" mass="31568">MTQAETFDPRAYKQALQQEWQDAAPGWRRWVATMETDEGGQGMSRKLVELADVGPGHAVLDVGAGYAEPGVTVVNTIAPGGRLTLQDLSAPMLAFARERVAEAAAGGVEVDILEGDIETLALPEAYYNAVVSRSALMYAVDVVGVLGRLRATLRPAGRLAASVWGPPEQVGFAASLSVMLDELQLPPPPKDRPGPFALGDPERLAALVAHAGFTEVNIGSRTLVWEFASRQACTQFLRDVAPPVTALVADRPEDVRQRVWQRVTSEAWEPFAEPDGRVRLPNRALWVAATNPA</sequence>
<dbReference type="GO" id="GO:0008168">
    <property type="term" value="F:methyltransferase activity"/>
    <property type="evidence" value="ECO:0007669"/>
    <property type="project" value="UniProtKB-KW"/>
</dbReference>
<dbReference type="GO" id="GO:0032259">
    <property type="term" value="P:methylation"/>
    <property type="evidence" value="ECO:0007669"/>
    <property type="project" value="UniProtKB-KW"/>
</dbReference>
<dbReference type="InterPro" id="IPR029063">
    <property type="entry name" value="SAM-dependent_MTases_sf"/>
</dbReference>
<dbReference type="InterPro" id="IPR041698">
    <property type="entry name" value="Methyltransf_25"/>
</dbReference>
<dbReference type="Pfam" id="PF13649">
    <property type="entry name" value="Methyltransf_25"/>
    <property type="match status" value="1"/>
</dbReference>
<reference evidence="3" key="1">
    <citation type="submission" date="2023-07" db="EMBL/GenBank/DDBJ databases">
        <title>Novel species in the genus Lipingzhangella isolated from Sambhar Salt Lake.</title>
        <authorList>
            <person name="Jiya N."/>
            <person name="Kajale S."/>
            <person name="Sharma A."/>
        </authorList>
    </citation>
    <scope>NUCLEOTIDE SEQUENCE [LARGE SCALE GENOMIC DNA]</scope>
    <source>
        <strain evidence="3">LS1_29</strain>
    </source>
</reference>
<keyword evidence="2" id="KW-0808">Transferase</keyword>
<dbReference type="Proteomes" id="UP001250214">
    <property type="component" value="Unassembled WGS sequence"/>
</dbReference>
<gene>
    <name evidence="2" type="ORF">RIF23_04865</name>
</gene>